<feature type="compositionally biased region" description="Polar residues" evidence="1">
    <location>
        <begin position="1"/>
        <end position="14"/>
    </location>
</feature>
<keyword evidence="2" id="KW-1133">Transmembrane helix</keyword>
<feature type="region of interest" description="Disordered" evidence="1">
    <location>
        <begin position="1"/>
        <end position="24"/>
    </location>
</feature>
<gene>
    <name evidence="3" type="ORF">ADL15_24360</name>
</gene>
<sequence length="175" mass="18257">MNQNAGWQRDANITTRHRNPPRARSQRIVASAGDLAAADRAVQQLTEGGIPARSATVVGCDLRTHPRPAARWPSSTALVHGGALGLAAGALTLGLLVTTDLVEATAEPTRVAVSAAVGGAVTGSALRVVGHGLSRGRRAVPIKVHPHRYAVLVDTAHADHATHLLRQGRATFHAR</sequence>
<keyword evidence="2" id="KW-0812">Transmembrane</keyword>
<evidence type="ECO:0000313" key="3">
    <source>
        <dbReference type="EMBL" id="KUL30776.1"/>
    </source>
</evidence>
<proteinExistence type="predicted"/>
<keyword evidence="4" id="KW-1185">Reference proteome</keyword>
<evidence type="ECO:0000313" key="4">
    <source>
        <dbReference type="Proteomes" id="UP000053244"/>
    </source>
</evidence>
<feature type="transmembrane region" description="Helical" evidence="2">
    <location>
        <begin position="77"/>
        <end position="99"/>
    </location>
</feature>
<protein>
    <submittedName>
        <fullName evidence="3">Uncharacterized protein</fullName>
    </submittedName>
</protein>
<evidence type="ECO:0000256" key="2">
    <source>
        <dbReference type="SAM" id="Phobius"/>
    </source>
</evidence>
<feature type="transmembrane region" description="Helical" evidence="2">
    <location>
        <begin position="111"/>
        <end position="129"/>
    </location>
</feature>
<evidence type="ECO:0000256" key="1">
    <source>
        <dbReference type="SAM" id="MobiDB-lite"/>
    </source>
</evidence>
<name>A0A117MQW3_9ACTN</name>
<reference evidence="3 4" key="1">
    <citation type="submission" date="2015-10" db="EMBL/GenBank/DDBJ databases">
        <authorList>
            <person name="Gilbert D.G."/>
        </authorList>
    </citation>
    <scope>NUCLEOTIDE SEQUENCE [LARGE SCALE GENOMIC DNA]</scope>
    <source>
        <strain evidence="3 4">NRRL B-16712</strain>
    </source>
</reference>
<dbReference type="EMBL" id="LLZH01000235">
    <property type="protein sequence ID" value="KUL30776.1"/>
    <property type="molecule type" value="Genomic_DNA"/>
</dbReference>
<keyword evidence="2" id="KW-0472">Membrane</keyword>
<dbReference type="RefSeq" id="WP_067695644.1">
    <property type="nucleotide sequence ID" value="NZ_LLZH01000235.1"/>
</dbReference>
<comment type="caution">
    <text evidence="3">The sequence shown here is derived from an EMBL/GenBank/DDBJ whole genome shotgun (WGS) entry which is preliminary data.</text>
</comment>
<dbReference type="Proteomes" id="UP000053244">
    <property type="component" value="Unassembled WGS sequence"/>
</dbReference>
<organism evidence="3 4">
    <name type="scientific">Actinoplanes awajinensis subsp. mycoplanecinus</name>
    <dbReference type="NCBI Taxonomy" id="135947"/>
    <lineage>
        <taxon>Bacteria</taxon>
        <taxon>Bacillati</taxon>
        <taxon>Actinomycetota</taxon>
        <taxon>Actinomycetes</taxon>
        <taxon>Micromonosporales</taxon>
        <taxon>Micromonosporaceae</taxon>
        <taxon>Actinoplanes</taxon>
    </lineage>
</organism>
<feature type="compositionally biased region" description="Basic residues" evidence="1">
    <location>
        <begin position="15"/>
        <end position="24"/>
    </location>
</feature>
<dbReference type="AlphaFoldDB" id="A0A117MQW3"/>
<accession>A0A117MQW3</accession>